<dbReference type="Pfam" id="PF13426">
    <property type="entry name" value="PAS_9"/>
    <property type="match status" value="3"/>
</dbReference>
<dbReference type="SMART" id="SM00086">
    <property type="entry name" value="PAC"/>
    <property type="match status" value="2"/>
</dbReference>
<dbReference type="PANTHER" id="PTHR44757">
    <property type="entry name" value="DIGUANYLATE CYCLASE DGCP"/>
    <property type="match status" value="1"/>
</dbReference>
<dbReference type="SUPFAM" id="SSF55073">
    <property type="entry name" value="Nucleotide cyclase"/>
    <property type="match status" value="1"/>
</dbReference>
<name>A0A4R3IBG8_9GAMM</name>
<organism evidence="5 6">
    <name type="scientific">Reinekea marinisedimentorum</name>
    <dbReference type="NCBI Taxonomy" id="230495"/>
    <lineage>
        <taxon>Bacteria</taxon>
        <taxon>Pseudomonadati</taxon>
        <taxon>Pseudomonadota</taxon>
        <taxon>Gammaproteobacteria</taxon>
        <taxon>Oceanospirillales</taxon>
        <taxon>Saccharospirillaceae</taxon>
        <taxon>Reinekea</taxon>
    </lineage>
</organism>
<evidence type="ECO:0000256" key="1">
    <source>
        <dbReference type="ARBA" id="ARBA00001946"/>
    </source>
</evidence>
<feature type="domain" description="PAC" evidence="3">
    <location>
        <begin position="207"/>
        <end position="261"/>
    </location>
</feature>
<dbReference type="InterPro" id="IPR035965">
    <property type="entry name" value="PAS-like_dom_sf"/>
</dbReference>
<dbReference type="CDD" id="cd00130">
    <property type="entry name" value="PAS"/>
    <property type="match status" value="3"/>
</dbReference>
<feature type="domain" description="GGDEF" evidence="4">
    <location>
        <begin position="423"/>
        <end position="550"/>
    </location>
</feature>
<dbReference type="NCBIfam" id="TIGR00229">
    <property type="entry name" value="sensory_box"/>
    <property type="match status" value="3"/>
</dbReference>
<dbReference type="InterPro" id="IPR043128">
    <property type="entry name" value="Rev_trsase/Diguanyl_cyclase"/>
</dbReference>
<protein>
    <submittedName>
        <fullName evidence="5">PAS domain S-box-containing protein/diguanylate cyclase (GGDEF)-like protein</fullName>
    </submittedName>
</protein>
<dbReference type="Gene3D" id="3.30.450.20">
    <property type="entry name" value="PAS domain"/>
    <property type="match status" value="3"/>
</dbReference>
<dbReference type="InterPro" id="IPR000700">
    <property type="entry name" value="PAS-assoc_C"/>
</dbReference>
<dbReference type="RefSeq" id="WP_132700177.1">
    <property type="nucleotide sequence ID" value="NZ_SLZR01000002.1"/>
</dbReference>
<dbReference type="Proteomes" id="UP000295793">
    <property type="component" value="Unassembled WGS sequence"/>
</dbReference>
<dbReference type="OrthoDB" id="5645859at2"/>
<evidence type="ECO:0000259" key="4">
    <source>
        <dbReference type="PROSITE" id="PS50887"/>
    </source>
</evidence>
<gene>
    <name evidence="5" type="ORF">BCF53_102361</name>
</gene>
<dbReference type="PROSITE" id="PS50112">
    <property type="entry name" value="PAS"/>
    <property type="match status" value="1"/>
</dbReference>
<evidence type="ECO:0000259" key="2">
    <source>
        <dbReference type="PROSITE" id="PS50112"/>
    </source>
</evidence>
<dbReference type="InterPro" id="IPR052155">
    <property type="entry name" value="Biofilm_reg_signaling"/>
</dbReference>
<dbReference type="InterPro" id="IPR029787">
    <property type="entry name" value="Nucleotide_cyclase"/>
</dbReference>
<dbReference type="NCBIfam" id="TIGR00254">
    <property type="entry name" value="GGDEF"/>
    <property type="match status" value="1"/>
</dbReference>
<comment type="caution">
    <text evidence="5">The sequence shown here is derived from an EMBL/GenBank/DDBJ whole genome shotgun (WGS) entry which is preliminary data.</text>
</comment>
<dbReference type="PROSITE" id="PS50113">
    <property type="entry name" value="PAC"/>
    <property type="match status" value="2"/>
</dbReference>
<dbReference type="EMBL" id="SLZR01000002">
    <property type="protein sequence ID" value="TCS43334.1"/>
    <property type="molecule type" value="Genomic_DNA"/>
</dbReference>
<dbReference type="InterPro" id="IPR000014">
    <property type="entry name" value="PAS"/>
</dbReference>
<dbReference type="FunFam" id="3.30.70.270:FF:000001">
    <property type="entry name" value="Diguanylate cyclase domain protein"/>
    <property type="match status" value="1"/>
</dbReference>
<keyword evidence="6" id="KW-1185">Reference proteome</keyword>
<proteinExistence type="predicted"/>
<comment type="cofactor">
    <cofactor evidence="1">
        <name>Mg(2+)</name>
        <dbReference type="ChEBI" id="CHEBI:18420"/>
    </cofactor>
</comment>
<evidence type="ECO:0000313" key="6">
    <source>
        <dbReference type="Proteomes" id="UP000295793"/>
    </source>
</evidence>
<evidence type="ECO:0000259" key="3">
    <source>
        <dbReference type="PROSITE" id="PS50113"/>
    </source>
</evidence>
<dbReference type="SMART" id="SM00267">
    <property type="entry name" value="GGDEF"/>
    <property type="match status" value="1"/>
</dbReference>
<dbReference type="GO" id="GO:0003824">
    <property type="term" value="F:catalytic activity"/>
    <property type="evidence" value="ECO:0007669"/>
    <property type="project" value="UniProtKB-ARBA"/>
</dbReference>
<dbReference type="AlphaFoldDB" id="A0A4R3IBG8"/>
<sequence>MTTDTRPTENLPADFSNIISDHSLEAIFIFDSNLQCLDANEAAAKLFQYRAEDFIGTDSSFLIAPEHRHIATENARSKTTAPYILELIKNDGTHFQGLIQGTNVSIPGQELRVTTVRDLTGLNELERQRQNSSDKLASIYANQLAGIVVIDGSRTIKQANDKSAHILGFDRAEEIIGIPLTTIHVSKEKQEKFDQLYTHGKVPATGLTEEFSFYKKDGSKAWLKVSGSPISKANPPDLSKGIVWIIHDISDLKATEVKLEQAFRELEVIFNYANVAIVFTIGDRIIKKTNQTFVDMFGGESPEDWVGRSAKDFHTDDESFYKFGAQYHAILTSNDVREVDYQFKSRNGKILWATISGRALDTTQPADLTKGVIWVLKDITQRKAMEQELIRLSREDALTGASNRRHFFEQANREINIMRRYGKTLSLLMLDIDFFKKINDQYGHSVGDQALICFAKLCKKSVREEDLVGRLGGEEFAILLLDTSLNRAEEVARRILEDLSKQTCDLPIKSMTASIGAVEVSHSETLEQALARADQLLYKAKHNGKNRVET</sequence>
<dbReference type="InterPro" id="IPR001610">
    <property type="entry name" value="PAC"/>
</dbReference>
<evidence type="ECO:0000313" key="5">
    <source>
        <dbReference type="EMBL" id="TCS43334.1"/>
    </source>
</evidence>
<feature type="domain" description="PAS" evidence="2">
    <location>
        <begin position="11"/>
        <end position="68"/>
    </location>
</feature>
<dbReference type="Pfam" id="PF00990">
    <property type="entry name" value="GGDEF"/>
    <property type="match status" value="1"/>
</dbReference>
<dbReference type="PANTHER" id="PTHR44757:SF2">
    <property type="entry name" value="BIOFILM ARCHITECTURE MAINTENANCE PROTEIN MBAA"/>
    <property type="match status" value="1"/>
</dbReference>
<dbReference type="Gene3D" id="3.30.70.270">
    <property type="match status" value="1"/>
</dbReference>
<feature type="domain" description="PAC" evidence="3">
    <location>
        <begin position="337"/>
        <end position="391"/>
    </location>
</feature>
<dbReference type="SUPFAM" id="SSF55785">
    <property type="entry name" value="PYP-like sensor domain (PAS domain)"/>
    <property type="match status" value="3"/>
</dbReference>
<dbReference type="SMART" id="SM00091">
    <property type="entry name" value="PAS"/>
    <property type="match status" value="3"/>
</dbReference>
<dbReference type="InterPro" id="IPR000160">
    <property type="entry name" value="GGDEF_dom"/>
</dbReference>
<reference evidence="5 6" key="1">
    <citation type="submission" date="2019-03" db="EMBL/GenBank/DDBJ databases">
        <title>Genomic Encyclopedia of Archaeal and Bacterial Type Strains, Phase II (KMG-II): from individual species to whole genera.</title>
        <authorList>
            <person name="Goeker M."/>
        </authorList>
    </citation>
    <scope>NUCLEOTIDE SEQUENCE [LARGE SCALE GENOMIC DNA]</scope>
    <source>
        <strain evidence="5 6">DSM 15388</strain>
    </source>
</reference>
<dbReference type="PROSITE" id="PS50887">
    <property type="entry name" value="GGDEF"/>
    <property type="match status" value="1"/>
</dbReference>
<accession>A0A4R3IBG8</accession>
<dbReference type="CDD" id="cd01949">
    <property type="entry name" value="GGDEF"/>
    <property type="match status" value="1"/>
</dbReference>